<keyword evidence="1" id="KW-0677">Repeat</keyword>
<accession>L8WHT3</accession>
<dbReference type="Proteomes" id="UP000011668">
    <property type="component" value="Unassembled WGS sequence"/>
</dbReference>
<proteinExistence type="predicted"/>
<sequence>MIGGRAEPARLRATGDRVAPGSAADCVTGIAKYVDRTIKREANEIDSKLERGTGRWALMANADEQDLIRRYRRIQSLFRQLQVGAYVVVDDGAREQKARLGELNAEKKATYDSQLSGPTNRRTCTEGTRVKVLDELKAWVLEAAGQSVYWMSGMAGTGKTTIACTFAKWLEAEKLLAASFFCTLHDTLSHSGRHCAIFSGTTRI</sequence>
<dbReference type="Gene3D" id="3.40.50.300">
    <property type="entry name" value="P-loop containing nucleotide triphosphate hydrolases"/>
    <property type="match status" value="1"/>
</dbReference>
<gene>
    <name evidence="3" type="ORF">AG1IA_10031</name>
</gene>
<comment type="caution">
    <text evidence="3">The sequence shown here is derived from an EMBL/GenBank/DDBJ whole genome shotgun (WGS) entry which is preliminary data.</text>
</comment>
<evidence type="ECO:0000259" key="2">
    <source>
        <dbReference type="Pfam" id="PF24883"/>
    </source>
</evidence>
<dbReference type="OrthoDB" id="3269932at2759"/>
<feature type="domain" description="Nephrocystin 3-like N-terminal" evidence="2">
    <location>
        <begin position="134"/>
        <end position="191"/>
    </location>
</feature>
<dbReference type="SUPFAM" id="SSF52540">
    <property type="entry name" value="P-loop containing nucleoside triphosphate hydrolases"/>
    <property type="match status" value="1"/>
</dbReference>
<name>L8WHT3_THACA</name>
<evidence type="ECO:0000256" key="1">
    <source>
        <dbReference type="ARBA" id="ARBA00022737"/>
    </source>
</evidence>
<dbReference type="STRING" id="983506.L8WHT3"/>
<dbReference type="HOGENOM" id="CLU_1344043_0_0_1"/>
<protein>
    <submittedName>
        <fullName evidence="3">NACHT domain-containing protein</fullName>
    </submittedName>
</protein>
<reference evidence="3 4" key="1">
    <citation type="journal article" date="2013" name="Nat. Commun.">
        <title>The evolution and pathogenic mechanisms of the rice sheath blight pathogen.</title>
        <authorList>
            <person name="Zheng A."/>
            <person name="Lin R."/>
            <person name="Xu L."/>
            <person name="Qin P."/>
            <person name="Tang C."/>
            <person name="Ai P."/>
            <person name="Zhang D."/>
            <person name="Liu Y."/>
            <person name="Sun Z."/>
            <person name="Feng H."/>
            <person name="Wang Y."/>
            <person name="Chen Y."/>
            <person name="Liang X."/>
            <person name="Fu R."/>
            <person name="Li Q."/>
            <person name="Zhang J."/>
            <person name="Yu X."/>
            <person name="Xie Z."/>
            <person name="Ding L."/>
            <person name="Guan P."/>
            <person name="Tang J."/>
            <person name="Liang Y."/>
            <person name="Wang S."/>
            <person name="Deng Q."/>
            <person name="Li S."/>
            <person name="Zhu J."/>
            <person name="Wang L."/>
            <person name="Liu H."/>
            <person name="Li P."/>
        </authorList>
    </citation>
    <scope>NUCLEOTIDE SEQUENCE [LARGE SCALE GENOMIC DNA]</scope>
    <source>
        <strain evidence="4">AG-1 IA</strain>
    </source>
</reference>
<evidence type="ECO:0000313" key="4">
    <source>
        <dbReference type="Proteomes" id="UP000011668"/>
    </source>
</evidence>
<keyword evidence="4" id="KW-1185">Reference proteome</keyword>
<dbReference type="InterPro" id="IPR056884">
    <property type="entry name" value="NPHP3-like_N"/>
</dbReference>
<organism evidence="3 4">
    <name type="scientific">Thanatephorus cucumeris (strain AG1-IA)</name>
    <name type="common">Rice sheath blight fungus</name>
    <name type="synonym">Rhizoctonia solani</name>
    <dbReference type="NCBI Taxonomy" id="983506"/>
    <lineage>
        <taxon>Eukaryota</taxon>
        <taxon>Fungi</taxon>
        <taxon>Dikarya</taxon>
        <taxon>Basidiomycota</taxon>
        <taxon>Agaricomycotina</taxon>
        <taxon>Agaricomycetes</taxon>
        <taxon>Cantharellales</taxon>
        <taxon>Ceratobasidiaceae</taxon>
        <taxon>Rhizoctonia</taxon>
        <taxon>Rhizoctonia solani AG-1</taxon>
    </lineage>
</organism>
<dbReference type="AlphaFoldDB" id="L8WHT3"/>
<dbReference type="Pfam" id="PF24883">
    <property type="entry name" value="NPHP3_N"/>
    <property type="match status" value="1"/>
</dbReference>
<evidence type="ECO:0000313" key="3">
    <source>
        <dbReference type="EMBL" id="ELU35939.1"/>
    </source>
</evidence>
<dbReference type="InterPro" id="IPR027417">
    <property type="entry name" value="P-loop_NTPase"/>
</dbReference>
<dbReference type="EMBL" id="AFRT01004804">
    <property type="protein sequence ID" value="ELU35939.1"/>
    <property type="molecule type" value="Genomic_DNA"/>
</dbReference>